<comment type="caution">
    <text evidence="1">The sequence shown here is derived from an EMBL/GenBank/DDBJ whole genome shotgun (WGS) entry which is preliminary data.</text>
</comment>
<accession>A0ABD5QJ96</accession>
<dbReference type="AlphaFoldDB" id="A0ABD5QJ96"/>
<evidence type="ECO:0000313" key="2">
    <source>
        <dbReference type="Proteomes" id="UP001595925"/>
    </source>
</evidence>
<name>A0ABD5QJ96_9EURY</name>
<sequence length="76" mass="8912">MVIAVQQSFEEKMYVYECQNCENRCWDTENIEEQEGSLLYLCPQCETPEGGEFVMQIVDEFTFNPFNFDPPDCLPV</sequence>
<dbReference type="EMBL" id="JBHSJG010000051">
    <property type="protein sequence ID" value="MFC4989644.1"/>
    <property type="molecule type" value="Genomic_DNA"/>
</dbReference>
<proteinExistence type="predicted"/>
<dbReference type="Proteomes" id="UP001595925">
    <property type="component" value="Unassembled WGS sequence"/>
</dbReference>
<dbReference type="RefSeq" id="WP_224926150.1">
    <property type="nucleotide sequence ID" value="NZ_JAIVEF010000074.1"/>
</dbReference>
<gene>
    <name evidence="1" type="ORF">ACFPFO_18145</name>
</gene>
<protein>
    <submittedName>
        <fullName evidence="1">Uncharacterized protein</fullName>
    </submittedName>
</protein>
<evidence type="ECO:0000313" key="1">
    <source>
        <dbReference type="EMBL" id="MFC4989644.1"/>
    </source>
</evidence>
<organism evidence="1 2">
    <name type="scientific">Saliphagus infecundisoli</name>
    <dbReference type="NCBI Taxonomy" id="1849069"/>
    <lineage>
        <taxon>Archaea</taxon>
        <taxon>Methanobacteriati</taxon>
        <taxon>Methanobacteriota</taxon>
        <taxon>Stenosarchaea group</taxon>
        <taxon>Halobacteria</taxon>
        <taxon>Halobacteriales</taxon>
        <taxon>Natrialbaceae</taxon>
        <taxon>Saliphagus</taxon>
    </lineage>
</organism>
<reference evidence="1 2" key="1">
    <citation type="journal article" date="2019" name="Int. J. Syst. Evol. Microbiol.">
        <title>The Global Catalogue of Microorganisms (GCM) 10K type strain sequencing project: providing services to taxonomists for standard genome sequencing and annotation.</title>
        <authorList>
            <consortium name="The Broad Institute Genomics Platform"/>
            <consortium name="The Broad Institute Genome Sequencing Center for Infectious Disease"/>
            <person name="Wu L."/>
            <person name="Ma J."/>
        </authorList>
    </citation>
    <scope>NUCLEOTIDE SEQUENCE [LARGE SCALE GENOMIC DNA]</scope>
    <source>
        <strain evidence="1 2">CGMCC 1.15824</strain>
    </source>
</reference>
<keyword evidence="2" id="KW-1185">Reference proteome</keyword>